<comment type="caution">
    <text evidence="4">The sequence shown here is derived from an EMBL/GenBank/DDBJ whole genome shotgun (WGS) entry which is preliminary data.</text>
</comment>
<proteinExistence type="inferred from homology"/>
<reference evidence="4" key="1">
    <citation type="submission" date="2020-03" db="EMBL/GenBank/DDBJ databases">
        <authorList>
            <person name="He L."/>
        </authorList>
    </citation>
    <scope>NUCLEOTIDE SEQUENCE</scope>
    <source>
        <strain evidence="4">CkLH20</strain>
    </source>
</reference>
<evidence type="ECO:0000256" key="3">
    <source>
        <dbReference type="ARBA" id="ARBA00023002"/>
    </source>
</evidence>
<dbReference type="InterPro" id="IPR057571">
    <property type="entry name" value="SDR_PhqE-like"/>
</dbReference>
<keyword evidence="3" id="KW-0560">Oxidoreductase</keyword>
<name>A0A9P6LF91_9PEZI</name>
<dbReference type="PANTHER" id="PTHR43477:SF1">
    <property type="entry name" value="DIHYDROANTICAPSIN 7-DEHYDROGENASE"/>
    <property type="match status" value="1"/>
</dbReference>
<reference evidence="4" key="2">
    <citation type="submission" date="2020-11" db="EMBL/GenBank/DDBJ databases">
        <title>Whole genome sequencing of Colletotrichum sp.</title>
        <authorList>
            <person name="Li H."/>
        </authorList>
    </citation>
    <scope>NUCLEOTIDE SEQUENCE</scope>
    <source>
        <strain evidence="4">CkLH20</strain>
    </source>
</reference>
<dbReference type="RefSeq" id="XP_038740407.1">
    <property type="nucleotide sequence ID" value="XM_038894332.1"/>
</dbReference>
<dbReference type="GO" id="GO:0016491">
    <property type="term" value="F:oxidoreductase activity"/>
    <property type="evidence" value="ECO:0007669"/>
    <property type="project" value="UniProtKB-KW"/>
</dbReference>
<dbReference type="AlphaFoldDB" id="A0A9P6LF91"/>
<dbReference type="OrthoDB" id="294295at2759"/>
<dbReference type="InterPro" id="IPR036291">
    <property type="entry name" value="NAD(P)-bd_dom_sf"/>
</dbReference>
<dbReference type="PANTHER" id="PTHR43477">
    <property type="entry name" value="DIHYDROANTICAPSIN 7-DEHYDROGENASE"/>
    <property type="match status" value="1"/>
</dbReference>
<keyword evidence="5" id="KW-1185">Reference proteome</keyword>
<evidence type="ECO:0000313" key="5">
    <source>
        <dbReference type="Proteomes" id="UP000781932"/>
    </source>
</evidence>
<evidence type="ECO:0000256" key="2">
    <source>
        <dbReference type="ARBA" id="ARBA00022857"/>
    </source>
</evidence>
<dbReference type="PRINTS" id="PR00081">
    <property type="entry name" value="GDHRDH"/>
</dbReference>
<comment type="similarity">
    <text evidence="1">Belongs to the short-chain dehydrogenases/reductases (SDR) family.</text>
</comment>
<protein>
    <submittedName>
        <fullName evidence="4">Short chain dehydrogenase reductase family</fullName>
    </submittedName>
</protein>
<evidence type="ECO:0000256" key="1">
    <source>
        <dbReference type="ARBA" id="ARBA00006484"/>
    </source>
</evidence>
<dbReference type="EMBL" id="JAATWM020000049">
    <property type="protein sequence ID" value="KAF9870946.1"/>
    <property type="molecule type" value="Genomic_DNA"/>
</dbReference>
<organism evidence="4 5">
    <name type="scientific">Colletotrichum karsti</name>
    <dbReference type="NCBI Taxonomy" id="1095194"/>
    <lineage>
        <taxon>Eukaryota</taxon>
        <taxon>Fungi</taxon>
        <taxon>Dikarya</taxon>
        <taxon>Ascomycota</taxon>
        <taxon>Pezizomycotina</taxon>
        <taxon>Sordariomycetes</taxon>
        <taxon>Hypocreomycetidae</taxon>
        <taxon>Glomerellales</taxon>
        <taxon>Glomerellaceae</taxon>
        <taxon>Colletotrichum</taxon>
        <taxon>Colletotrichum boninense species complex</taxon>
    </lineage>
</organism>
<dbReference type="GeneID" id="62167406"/>
<keyword evidence="2" id="KW-0521">NADP</keyword>
<dbReference type="InterPro" id="IPR051122">
    <property type="entry name" value="SDR_DHRS6-like"/>
</dbReference>
<dbReference type="Gene3D" id="3.40.50.720">
    <property type="entry name" value="NAD(P)-binding Rossmann-like Domain"/>
    <property type="match status" value="1"/>
</dbReference>
<evidence type="ECO:0000313" key="4">
    <source>
        <dbReference type="EMBL" id="KAF9870946.1"/>
    </source>
</evidence>
<dbReference type="InterPro" id="IPR002347">
    <property type="entry name" value="SDR_fam"/>
</dbReference>
<dbReference type="Pfam" id="PF23441">
    <property type="entry name" value="SDR"/>
    <property type="match status" value="1"/>
</dbReference>
<accession>A0A9P6LF91</accession>
<gene>
    <name evidence="4" type="ORF">CkaCkLH20_11618</name>
</gene>
<sequence>MAPKYINKLEGKSVLVVGGTSGIGFAVAEASVEFGALVVVASRSQDKVNKTIERLKASYPDATDRIRGHTVDLNSEDCETSITELFEFVTNGGRDSVDHVVETAGEVFSGSLLLQEATPHNIHDFSKTRLIGTAILAKVAEKYLKREHTSSFTLTGGVGAYKPVPGYAVRATVSGAKDALAKGLAVELKPVRVNLVSPGAVQTELLDYVTQNSGAEQEAVMQMFRNASILDRVGDPEDLAETYLSFMKNHFITGTTAHVEGGMLLK</sequence>
<dbReference type="SUPFAM" id="SSF51735">
    <property type="entry name" value="NAD(P)-binding Rossmann-fold domains"/>
    <property type="match status" value="1"/>
</dbReference>
<dbReference type="Proteomes" id="UP000781932">
    <property type="component" value="Unassembled WGS sequence"/>
</dbReference>